<feature type="region of interest" description="Disordered" evidence="1">
    <location>
        <begin position="477"/>
        <end position="512"/>
    </location>
</feature>
<proteinExistence type="predicted"/>
<dbReference type="AlphaFoldDB" id="R0M0B3"/>
<dbReference type="Proteomes" id="UP000296049">
    <property type="component" value="Unassembled WGS sequence"/>
</dbReference>
<gene>
    <name evidence="2" type="ORF">Anapl_08971</name>
</gene>
<feature type="compositionally biased region" description="Basic and acidic residues" evidence="1">
    <location>
        <begin position="41"/>
        <end position="63"/>
    </location>
</feature>
<feature type="compositionally biased region" description="Basic and acidic residues" evidence="1">
    <location>
        <begin position="798"/>
        <end position="808"/>
    </location>
</feature>
<accession>R0M0B3</accession>
<name>R0M0B3_ANAPL</name>
<keyword evidence="3" id="KW-1185">Reference proteome</keyword>
<dbReference type="EMBL" id="KB742633">
    <property type="protein sequence ID" value="EOB06143.1"/>
    <property type="molecule type" value="Genomic_DNA"/>
</dbReference>
<feature type="region of interest" description="Disordered" evidence="1">
    <location>
        <begin position="796"/>
        <end position="827"/>
    </location>
</feature>
<reference evidence="3" key="1">
    <citation type="journal article" date="2013" name="Nat. Genet.">
        <title>The duck genome and transcriptome provide insight into an avian influenza virus reservoir species.</title>
        <authorList>
            <person name="Huang Y."/>
            <person name="Li Y."/>
            <person name="Burt D.W."/>
            <person name="Chen H."/>
            <person name="Zhang Y."/>
            <person name="Qian W."/>
            <person name="Kim H."/>
            <person name="Gan S."/>
            <person name="Zhao Y."/>
            <person name="Li J."/>
            <person name="Yi K."/>
            <person name="Feng H."/>
            <person name="Zhu P."/>
            <person name="Li B."/>
            <person name="Liu Q."/>
            <person name="Fairley S."/>
            <person name="Magor K.E."/>
            <person name="Du Z."/>
            <person name="Hu X."/>
            <person name="Goodman L."/>
            <person name="Tafer H."/>
            <person name="Vignal A."/>
            <person name="Lee T."/>
            <person name="Kim K.W."/>
            <person name="Sheng Z."/>
            <person name="An Y."/>
            <person name="Searle S."/>
            <person name="Herrero J."/>
            <person name="Groenen M.A."/>
            <person name="Crooijmans R.P."/>
            <person name="Faraut T."/>
            <person name="Cai Q."/>
            <person name="Webster R.G."/>
            <person name="Aldridge J.R."/>
            <person name="Warren W.C."/>
            <person name="Bartschat S."/>
            <person name="Kehr S."/>
            <person name="Marz M."/>
            <person name="Stadler P.F."/>
            <person name="Smith J."/>
            <person name="Kraus R.H."/>
            <person name="Zhao Y."/>
            <person name="Ren L."/>
            <person name="Fei J."/>
            <person name="Morisson M."/>
            <person name="Kaiser P."/>
            <person name="Griffin D.K."/>
            <person name="Rao M."/>
            <person name="Pitel F."/>
            <person name="Wang J."/>
            <person name="Li N."/>
        </authorList>
    </citation>
    <scope>NUCLEOTIDE SEQUENCE [LARGE SCALE GENOMIC DNA]</scope>
</reference>
<sequence>MGTRPSGFSREAPLTFRSRGNAELPQRNCKKDVTAPSASHAESRTAKHSAKRQEDEGSRKGERSSNNSNCLLHCSYTNSFKENKIEVRLQDIWNNFVKVEHLQTGFCTPTATTSLGLRPQPASSWFIPVQPPILLNLDKDKRKYIRGKLTSTYYEAPPDAHYRNIKLLFSVTSKLFQSCLSLVNTTELSSVSTARADSCVALNAAPLTLMNTTALRHCLHLLDKQIHLVPCPCQSGTTLLVMTTGPHDKPHGIHAEPTKARVTQRNPLQLTALEAPVRQISSPGLIRAQKTGQTLPCTHELKADKSPGGHFQKADLCCKICFGTSRCSTRERPEKTPQTTATCGKAVTPARSPSPPSCCWETAAGTGSSTRLWAASAARCCPQGAPLVLLPQTAEDFDITRLLATDSGKQSWDIKQYSLHILFKHSKQEELPLLARENPFSSFMRSNVTGLGEPSICISSVSGTQWNCCTADAVGGGKGGKKEATIPPVSRTSIRQQAPARQRTAKPELYGEGEKRNLAVMNTQPLMRVGQNTQLCKMSLLKFLAVCSAHQLVSGPPTPQHRYEHPADTACTTRDFLFPSTWETQVNSINPVKSVVAFQKSSSKSCSWQAAVPMGVGWVHLTASDIVGNLRKRLRTHGDICHLAHITVPALRCPSWAWEQSSSAGLLSTIEGDWSQLWHIEKPHTNSNPSSQITASSTQRMRLPNIYKEFTPGYFSYLLKYLEQFTDLQQNVHKQQSSCSEDPKTLSEASENGEFSLNHVKLSLWSPPMLYACLMPLSGNFAAYSKAHSKRILANSGLHEERQKEEIYKPPPPRQKLPGQLPLHAPC</sequence>
<organism evidence="2 3">
    <name type="scientific">Anas platyrhynchos</name>
    <name type="common">Mallard</name>
    <name type="synonym">Anas boschas</name>
    <dbReference type="NCBI Taxonomy" id="8839"/>
    <lineage>
        <taxon>Eukaryota</taxon>
        <taxon>Metazoa</taxon>
        <taxon>Chordata</taxon>
        <taxon>Craniata</taxon>
        <taxon>Vertebrata</taxon>
        <taxon>Euteleostomi</taxon>
        <taxon>Archelosauria</taxon>
        <taxon>Archosauria</taxon>
        <taxon>Dinosauria</taxon>
        <taxon>Saurischia</taxon>
        <taxon>Theropoda</taxon>
        <taxon>Coelurosauria</taxon>
        <taxon>Aves</taxon>
        <taxon>Neognathae</taxon>
        <taxon>Galloanserae</taxon>
        <taxon>Anseriformes</taxon>
        <taxon>Anatidae</taxon>
        <taxon>Anatinae</taxon>
        <taxon>Anas</taxon>
    </lineage>
</organism>
<evidence type="ECO:0000256" key="1">
    <source>
        <dbReference type="SAM" id="MobiDB-lite"/>
    </source>
</evidence>
<feature type="region of interest" description="Disordered" evidence="1">
    <location>
        <begin position="1"/>
        <end position="65"/>
    </location>
</feature>
<evidence type="ECO:0000313" key="3">
    <source>
        <dbReference type="Proteomes" id="UP000296049"/>
    </source>
</evidence>
<evidence type="ECO:0000313" key="2">
    <source>
        <dbReference type="EMBL" id="EOB06143.1"/>
    </source>
</evidence>
<protein>
    <submittedName>
        <fullName evidence="2">Uncharacterized protein</fullName>
    </submittedName>
</protein>